<dbReference type="RefSeq" id="WP_380081130.1">
    <property type="nucleotide sequence ID" value="NZ_JBHRZF010000238.1"/>
</dbReference>
<dbReference type="Proteomes" id="UP001595748">
    <property type="component" value="Unassembled WGS sequence"/>
</dbReference>
<organism evidence="2 3">
    <name type="scientific">Deinococcus antarcticus</name>
    <dbReference type="NCBI Taxonomy" id="1298767"/>
    <lineage>
        <taxon>Bacteria</taxon>
        <taxon>Thermotogati</taxon>
        <taxon>Deinococcota</taxon>
        <taxon>Deinococci</taxon>
        <taxon>Deinococcales</taxon>
        <taxon>Deinococcaceae</taxon>
        <taxon>Deinococcus</taxon>
    </lineage>
</organism>
<evidence type="ECO:0000313" key="3">
    <source>
        <dbReference type="Proteomes" id="UP001595748"/>
    </source>
</evidence>
<accession>A0ABV8ABS9</accession>
<dbReference type="Pfam" id="PF04993">
    <property type="entry name" value="TfoX_N"/>
    <property type="match status" value="1"/>
</dbReference>
<name>A0ABV8ABS9_9DEIO</name>
<proteinExistence type="predicted"/>
<protein>
    <submittedName>
        <fullName evidence="2">TfoX/Sxy family protein</fullName>
    </submittedName>
</protein>
<dbReference type="EMBL" id="JBHRZF010000238">
    <property type="protein sequence ID" value="MFC3863197.1"/>
    <property type="molecule type" value="Genomic_DNA"/>
</dbReference>
<evidence type="ECO:0000313" key="2">
    <source>
        <dbReference type="EMBL" id="MFC3863197.1"/>
    </source>
</evidence>
<gene>
    <name evidence="2" type="ORF">ACFOPQ_20760</name>
</gene>
<keyword evidence="3" id="KW-1185">Reference proteome</keyword>
<dbReference type="InterPro" id="IPR007076">
    <property type="entry name" value="TfoX_N"/>
</dbReference>
<reference evidence="3" key="1">
    <citation type="journal article" date="2019" name="Int. J. Syst. Evol. Microbiol.">
        <title>The Global Catalogue of Microorganisms (GCM) 10K type strain sequencing project: providing services to taxonomists for standard genome sequencing and annotation.</title>
        <authorList>
            <consortium name="The Broad Institute Genomics Platform"/>
            <consortium name="The Broad Institute Genome Sequencing Center for Infectious Disease"/>
            <person name="Wu L."/>
            <person name="Ma J."/>
        </authorList>
    </citation>
    <scope>NUCLEOTIDE SEQUENCE [LARGE SCALE GENOMIC DNA]</scope>
    <source>
        <strain evidence="3">CCTCC AB 2013263</strain>
    </source>
</reference>
<dbReference type="SUPFAM" id="SSF159894">
    <property type="entry name" value="YgaC/TfoX-N like"/>
    <property type="match status" value="1"/>
</dbReference>
<dbReference type="Gene3D" id="3.30.1460.30">
    <property type="entry name" value="YgaC/TfoX-N like chaperone"/>
    <property type="match status" value="1"/>
</dbReference>
<evidence type="ECO:0000259" key="1">
    <source>
        <dbReference type="Pfam" id="PF04993"/>
    </source>
</evidence>
<comment type="caution">
    <text evidence="2">The sequence shown here is derived from an EMBL/GenBank/DDBJ whole genome shotgun (WGS) entry which is preliminary data.</text>
</comment>
<sequence>MTDATVQSLKDLFHDDPDVQAGMMFGSRCLKVRGKVFTTAHQGAMVFKLPPDVHARALALPGAFRWNPSGRRVLRQWVAVPNEQHAHVQELGRAAFHFVGGTP</sequence>
<feature type="domain" description="TfoX N-terminal" evidence="1">
    <location>
        <begin position="13"/>
        <end position="91"/>
    </location>
</feature>